<dbReference type="PANTHER" id="PTHR30457">
    <property type="entry name" value="5'-NUCLEOTIDASE SURE"/>
    <property type="match status" value="1"/>
</dbReference>
<comment type="similarity">
    <text evidence="2">Belongs to the SurE nucleotidase family.</text>
</comment>
<organism evidence="7 8">
    <name type="scientific">Stieleria varia</name>
    <dbReference type="NCBI Taxonomy" id="2528005"/>
    <lineage>
        <taxon>Bacteria</taxon>
        <taxon>Pseudomonadati</taxon>
        <taxon>Planctomycetota</taxon>
        <taxon>Planctomycetia</taxon>
        <taxon>Pirellulales</taxon>
        <taxon>Pirellulaceae</taxon>
        <taxon>Stieleria</taxon>
    </lineage>
</organism>
<dbReference type="OrthoDB" id="9780815at2"/>
<evidence type="ECO:0000256" key="3">
    <source>
        <dbReference type="ARBA" id="ARBA00012643"/>
    </source>
</evidence>
<keyword evidence="8" id="KW-1185">Reference proteome</keyword>
<evidence type="ECO:0000256" key="2">
    <source>
        <dbReference type="ARBA" id="ARBA00011062"/>
    </source>
</evidence>
<dbReference type="GO" id="GO:0008253">
    <property type="term" value="F:5'-nucleotidase activity"/>
    <property type="evidence" value="ECO:0007669"/>
    <property type="project" value="UniProtKB-EC"/>
</dbReference>
<dbReference type="AlphaFoldDB" id="A0A5C6AYK9"/>
<feature type="domain" description="Survival protein SurE-like phosphatase/nucleotidase" evidence="6">
    <location>
        <begin position="3"/>
        <end position="184"/>
    </location>
</feature>
<name>A0A5C6AYK9_9BACT</name>
<dbReference type="RefSeq" id="WP_146520376.1">
    <property type="nucleotide sequence ID" value="NZ_CP151726.1"/>
</dbReference>
<dbReference type="PANTHER" id="PTHR30457:SF0">
    <property type="entry name" value="PHOSPHATASE, PUTATIVE (AFU_ORTHOLOGUE AFUA_4G01070)-RELATED"/>
    <property type="match status" value="1"/>
</dbReference>
<accession>A0A5C6AYK9</accession>
<dbReference type="Pfam" id="PF01975">
    <property type="entry name" value="SurE"/>
    <property type="match status" value="1"/>
</dbReference>
<protein>
    <recommendedName>
        <fullName evidence="3">5'-nucleotidase</fullName>
        <ecNumber evidence="3">3.1.3.5</ecNumber>
    </recommendedName>
</protein>
<reference evidence="7 8" key="1">
    <citation type="submission" date="2019-02" db="EMBL/GenBank/DDBJ databases">
        <title>Deep-cultivation of Planctomycetes and their phenomic and genomic characterization uncovers novel biology.</title>
        <authorList>
            <person name="Wiegand S."/>
            <person name="Jogler M."/>
            <person name="Boedeker C."/>
            <person name="Pinto D."/>
            <person name="Vollmers J."/>
            <person name="Rivas-Marin E."/>
            <person name="Kohn T."/>
            <person name="Peeters S.H."/>
            <person name="Heuer A."/>
            <person name="Rast P."/>
            <person name="Oberbeckmann S."/>
            <person name="Bunk B."/>
            <person name="Jeske O."/>
            <person name="Meyerdierks A."/>
            <person name="Storesund J.E."/>
            <person name="Kallscheuer N."/>
            <person name="Luecker S."/>
            <person name="Lage O.M."/>
            <person name="Pohl T."/>
            <person name="Merkel B.J."/>
            <person name="Hornburger P."/>
            <person name="Mueller R.-W."/>
            <person name="Bruemmer F."/>
            <person name="Labrenz M."/>
            <person name="Spormann A.M."/>
            <person name="Op Den Camp H."/>
            <person name="Overmann J."/>
            <person name="Amann R."/>
            <person name="Jetten M.S.M."/>
            <person name="Mascher T."/>
            <person name="Medema M.H."/>
            <person name="Devos D.P."/>
            <person name="Kaster A.-K."/>
            <person name="Ovreas L."/>
            <person name="Rohde M."/>
            <person name="Galperin M.Y."/>
            <person name="Jogler C."/>
        </authorList>
    </citation>
    <scope>NUCLEOTIDE SEQUENCE [LARGE SCALE GENOMIC DNA]</scope>
    <source>
        <strain evidence="7 8">Pla52n</strain>
    </source>
</reference>
<dbReference type="EC" id="3.1.3.5" evidence="3"/>
<dbReference type="GO" id="GO:0046872">
    <property type="term" value="F:metal ion binding"/>
    <property type="evidence" value="ECO:0007669"/>
    <property type="project" value="UniProtKB-KW"/>
</dbReference>
<sequence>MNVLLTNDDGIDAPGLTTLHRCVTETLGDQVSQLVVVAPDRGRSECSHSVTTGEDLYIEEIRPGWFALNGTPVDCLRAALFGLKFEPDFVLSGVNAGANLGVNLMVSGTFAAARESATLGVPAMAVSHYRRHDVAKTWDHVPRWVEQTLKEFAEVALRYRQAKNVTDEAKTPPLWNVNLPAVDPSTPSVPRERCPVDCNPITRTATIDEGRVVYELDFHGRPRSRGSDVERCFAGSLTISDLSPFFRTLASRTSGFLA</sequence>
<comment type="catalytic activity">
    <reaction evidence="1">
        <text>a ribonucleoside 5'-phosphate + H2O = a ribonucleoside + phosphate</text>
        <dbReference type="Rhea" id="RHEA:12484"/>
        <dbReference type="ChEBI" id="CHEBI:15377"/>
        <dbReference type="ChEBI" id="CHEBI:18254"/>
        <dbReference type="ChEBI" id="CHEBI:43474"/>
        <dbReference type="ChEBI" id="CHEBI:58043"/>
        <dbReference type="EC" id="3.1.3.5"/>
    </reaction>
</comment>
<evidence type="ECO:0000313" key="7">
    <source>
        <dbReference type="EMBL" id="TWU05063.1"/>
    </source>
</evidence>
<gene>
    <name evidence="7" type="primary">surE_2</name>
    <name evidence="7" type="ORF">Pla52n_31090</name>
</gene>
<dbReference type="Gene3D" id="3.40.1210.10">
    <property type="entry name" value="Survival protein SurE-like phosphatase/nucleotidase"/>
    <property type="match status" value="1"/>
</dbReference>
<evidence type="ECO:0000256" key="5">
    <source>
        <dbReference type="ARBA" id="ARBA00022801"/>
    </source>
</evidence>
<evidence type="ECO:0000256" key="4">
    <source>
        <dbReference type="ARBA" id="ARBA00022723"/>
    </source>
</evidence>
<evidence type="ECO:0000259" key="6">
    <source>
        <dbReference type="Pfam" id="PF01975"/>
    </source>
</evidence>
<evidence type="ECO:0000256" key="1">
    <source>
        <dbReference type="ARBA" id="ARBA00000815"/>
    </source>
</evidence>
<dbReference type="Proteomes" id="UP000320176">
    <property type="component" value="Unassembled WGS sequence"/>
</dbReference>
<keyword evidence="4" id="KW-0479">Metal-binding</keyword>
<dbReference type="InterPro" id="IPR030048">
    <property type="entry name" value="SurE"/>
</dbReference>
<dbReference type="InterPro" id="IPR036523">
    <property type="entry name" value="SurE-like_sf"/>
</dbReference>
<dbReference type="EMBL" id="SJPN01000003">
    <property type="protein sequence ID" value="TWU05063.1"/>
    <property type="molecule type" value="Genomic_DNA"/>
</dbReference>
<keyword evidence="5 7" id="KW-0378">Hydrolase</keyword>
<dbReference type="SUPFAM" id="SSF64167">
    <property type="entry name" value="SurE-like"/>
    <property type="match status" value="1"/>
</dbReference>
<comment type="caution">
    <text evidence="7">The sequence shown here is derived from an EMBL/GenBank/DDBJ whole genome shotgun (WGS) entry which is preliminary data.</text>
</comment>
<proteinExistence type="inferred from homology"/>
<dbReference type="InterPro" id="IPR002828">
    <property type="entry name" value="SurE-like_Pase/nucleotidase"/>
</dbReference>
<evidence type="ECO:0000313" key="8">
    <source>
        <dbReference type="Proteomes" id="UP000320176"/>
    </source>
</evidence>